<dbReference type="HAMAP" id="MF_00409">
    <property type="entry name" value="LpxK"/>
    <property type="match status" value="1"/>
</dbReference>
<evidence type="ECO:0000313" key="14">
    <source>
        <dbReference type="EMBL" id="HGT48159.1"/>
    </source>
</evidence>
<evidence type="ECO:0000256" key="2">
    <source>
        <dbReference type="ARBA" id="ARBA00004870"/>
    </source>
</evidence>
<comment type="similarity">
    <text evidence="13">Belongs to the LpxK family.</text>
</comment>
<keyword evidence="5 13" id="KW-0444">Lipid biosynthesis</keyword>
<evidence type="ECO:0000256" key="5">
    <source>
        <dbReference type="ARBA" id="ARBA00022516"/>
    </source>
</evidence>
<comment type="function">
    <text evidence="1 13">Transfers the gamma-phosphate of ATP to the 4'-position of a tetraacyldisaccharide 1-phosphate intermediate (termed DS-1-P) to form tetraacyldisaccharide 1,4'-bis-phosphate (lipid IVA).</text>
</comment>
<dbReference type="GO" id="GO:0009244">
    <property type="term" value="P:lipopolysaccharide core region biosynthetic process"/>
    <property type="evidence" value="ECO:0007669"/>
    <property type="project" value="TreeGrafter"/>
</dbReference>
<dbReference type="EMBL" id="DSVI01000010">
    <property type="protein sequence ID" value="HGT48159.1"/>
    <property type="molecule type" value="Genomic_DNA"/>
</dbReference>
<name>A0A832G1K7_9BACT</name>
<keyword evidence="8 13" id="KW-0547">Nucleotide-binding</keyword>
<dbReference type="PANTHER" id="PTHR42724">
    <property type="entry name" value="TETRAACYLDISACCHARIDE 4'-KINASE"/>
    <property type="match status" value="1"/>
</dbReference>
<keyword evidence="7 13" id="KW-0808">Transferase</keyword>
<keyword evidence="11 13" id="KW-0443">Lipid metabolism</keyword>
<evidence type="ECO:0000256" key="7">
    <source>
        <dbReference type="ARBA" id="ARBA00022679"/>
    </source>
</evidence>
<dbReference type="NCBIfam" id="TIGR00682">
    <property type="entry name" value="lpxK"/>
    <property type="match status" value="1"/>
</dbReference>
<dbReference type="Pfam" id="PF02606">
    <property type="entry name" value="LpxK"/>
    <property type="match status" value="1"/>
</dbReference>
<proteinExistence type="inferred from homology"/>
<keyword evidence="6 13" id="KW-0441">Lipid A biosynthesis</keyword>
<protein>
    <recommendedName>
        <fullName evidence="4 13">Tetraacyldisaccharide 4'-kinase</fullName>
        <ecNumber evidence="3 13">2.7.1.130</ecNumber>
    </recommendedName>
    <alternativeName>
        <fullName evidence="12 13">Lipid A 4'-kinase</fullName>
    </alternativeName>
</protein>
<dbReference type="AlphaFoldDB" id="A0A832G1K7"/>
<dbReference type="SUPFAM" id="SSF52540">
    <property type="entry name" value="P-loop containing nucleoside triphosphate hydrolases"/>
    <property type="match status" value="1"/>
</dbReference>
<comment type="catalytic activity">
    <reaction evidence="13">
        <text>a lipid A disaccharide + ATP = a lipid IVA + ADP + H(+)</text>
        <dbReference type="Rhea" id="RHEA:67840"/>
        <dbReference type="ChEBI" id="CHEBI:15378"/>
        <dbReference type="ChEBI" id="CHEBI:30616"/>
        <dbReference type="ChEBI" id="CHEBI:176343"/>
        <dbReference type="ChEBI" id="CHEBI:176425"/>
        <dbReference type="ChEBI" id="CHEBI:456216"/>
        <dbReference type="EC" id="2.7.1.130"/>
    </reaction>
</comment>
<accession>A0A832G1K7</accession>
<evidence type="ECO:0000256" key="4">
    <source>
        <dbReference type="ARBA" id="ARBA00016436"/>
    </source>
</evidence>
<dbReference type="EC" id="2.7.1.130" evidence="3 13"/>
<dbReference type="InterPro" id="IPR003758">
    <property type="entry name" value="LpxK"/>
</dbReference>
<evidence type="ECO:0000256" key="3">
    <source>
        <dbReference type="ARBA" id="ARBA00012071"/>
    </source>
</evidence>
<keyword evidence="10 13" id="KW-0067">ATP-binding</keyword>
<evidence type="ECO:0000256" key="11">
    <source>
        <dbReference type="ARBA" id="ARBA00023098"/>
    </source>
</evidence>
<dbReference type="PANTHER" id="PTHR42724:SF1">
    <property type="entry name" value="TETRAACYLDISACCHARIDE 4'-KINASE, MITOCHONDRIAL-RELATED"/>
    <property type="match status" value="1"/>
</dbReference>
<evidence type="ECO:0000256" key="1">
    <source>
        <dbReference type="ARBA" id="ARBA00002274"/>
    </source>
</evidence>
<dbReference type="GO" id="GO:0005886">
    <property type="term" value="C:plasma membrane"/>
    <property type="evidence" value="ECO:0007669"/>
    <property type="project" value="TreeGrafter"/>
</dbReference>
<comment type="pathway">
    <text evidence="2 13">Glycolipid biosynthesis; lipid IV(A) biosynthesis; lipid IV(A) from (3R)-3-hydroxytetradecanoyl-[acyl-carrier-protein] and UDP-N-acetyl-alpha-D-glucosamine: step 6/6.</text>
</comment>
<dbReference type="GO" id="GO:0009245">
    <property type="term" value="P:lipid A biosynthetic process"/>
    <property type="evidence" value="ECO:0007669"/>
    <property type="project" value="UniProtKB-UniRule"/>
</dbReference>
<dbReference type="InterPro" id="IPR027417">
    <property type="entry name" value="P-loop_NTPase"/>
</dbReference>
<gene>
    <name evidence="13 14" type="primary">lpxK</name>
    <name evidence="14" type="ORF">ENS56_08990</name>
</gene>
<evidence type="ECO:0000256" key="9">
    <source>
        <dbReference type="ARBA" id="ARBA00022777"/>
    </source>
</evidence>
<dbReference type="GO" id="GO:0009029">
    <property type="term" value="F:lipid-A 4'-kinase activity"/>
    <property type="evidence" value="ECO:0007669"/>
    <property type="project" value="UniProtKB-UniRule"/>
</dbReference>
<comment type="caution">
    <text evidence="14">The sequence shown here is derived from an EMBL/GenBank/DDBJ whole genome shotgun (WGS) entry which is preliminary data.</text>
</comment>
<feature type="binding site" evidence="13">
    <location>
        <begin position="48"/>
        <end position="55"/>
    </location>
    <ligand>
        <name>ATP</name>
        <dbReference type="ChEBI" id="CHEBI:30616"/>
    </ligand>
</feature>
<reference evidence="14" key="1">
    <citation type="journal article" date="2020" name="mSystems">
        <title>Genome- and Community-Level Interaction Insights into Carbon Utilization and Element Cycling Functions of Hydrothermarchaeota in Hydrothermal Sediment.</title>
        <authorList>
            <person name="Zhou Z."/>
            <person name="Liu Y."/>
            <person name="Xu W."/>
            <person name="Pan J."/>
            <person name="Luo Z.H."/>
            <person name="Li M."/>
        </authorList>
    </citation>
    <scope>NUCLEOTIDE SEQUENCE [LARGE SCALE GENOMIC DNA]</scope>
    <source>
        <strain evidence="14">SpSt-500</strain>
    </source>
</reference>
<evidence type="ECO:0000256" key="10">
    <source>
        <dbReference type="ARBA" id="ARBA00022840"/>
    </source>
</evidence>
<keyword evidence="9 13" id="KW-0418">Kinase</keyword>
<dbReference type="UniPathway" id="UPA00359">
    <property type="reaction ID" value="UER00482"/>
</dbReference>
<organism evidence="14">
    <name type="scientific">Ignavibacterium album</name>
    <dbReference type="NCBI Taxonomy" id="591197"/>
    <lineage>
        <taxon>Bacteria</taxon>
        <taxon>Pseudomonadati</taxon>
        <taxon>Ignavibacteriota</taxon>
        <taxon>Ignavibacteria</taxon>
        <taxon>Ignavibacteriales</taxon>
        <taxon>Ignavibacteriaceae</taxon>
        <taxon>Ignavibacterium</taxon>
    </lineage>
</organism>
<evidence type="ECO:0000256" key="13">
    <source>
        <dbReference type="HAMAP-Rule" id="MF_00409"/>
    </source>
</evidence>
<dbReference type="GO" id="GO:0005524">
    <property type="term" value="F:ATP binding"/>
    <property type="evidence" value="ECO:0007669"/>
    <property type="project" value="UniProtKB-UniRule"/>
</dbReference>
<evidence type="ECO:0000256" key="6">
    <source>
        <dbReference type="ARBA" id="ARBA00022556"/>
    </source>
</evidence>
<sequence length="348" mass="40182">MTEFLKILLTQFVPVYAFVVTIRNLFFDKSVFKSKRVNAKVVSVGNLTIGGSGKTPFVIYLTNLLKNSGYKPSVLSRGYGRNTKGYLLVSKNDEPLTNVQNCGDEIYQTVIECKVPAAVCENRVEGAERLLKEVQSDIIVLDDGFQHRWIYRNLDIVLFDQKFLLDESIFNQSLLPLGIMREGFNSLKRADAIIINRKFCKEKNQNLIEKFRHYNKPIFTAYYKAISFVDMTRKTEHTLEEFEGQESLVISGIANPTSFLSVLNDVGVSSKNKIIFRDHKNYTLREVQQIRKEFYQTNSHSVVTTEKDAVKLLQYSIEFDDIDIFYLKIALCMDDEESFKRYLSEKLN</sequence>
<evidence type="ECO:0000256" key="8">
    <source>
        <dbReference type="ARBA" id="ARBA00022741"/>
    </source>
</evidence>
<evidence type="ECO:0000256" key="12">
    <source>
        <dbReference type="ARBA" id="ARBA00029757"/>
    </source>
</evidence>